<dbReference type="Gene3D" id="1.10.10.10">
    <property type="entry name" value="Winged helix-like DNA-binding domain superfamily/Winged helix DNA-binding domain"/>
    <property type="match status" value="1"/>
</dbReference>
<evidence type="ECO:0000313" key="10">
    <source>
        <dbReference type="Proteomes" id="UP000272474"/>
    </source>
</evidence>
<feature type="region of interest" description="Disordered" evidence="6">
    <location>
        <begin position="286"/>
        <end position="306"/>
    </location>
</feature>
<dbReference type="Pfam" id="PF08281">
    <property type="entry name" value="Sigma70_r4_2"/>
    <property type="match status" value="1"/>
</dbReference>
<reference evidence="9 10" key="1">
    <citation type="journal article" date="2014" name="Int. J. Syst. Evol. Microbiol.">
        <title>Streptomyces hoynatensis sp. nov., isolated from deep marine sediment.</title>
        <authorList>
            <person name="Veyisoglu A."/>
            <person name="Sahin N."/>
        </authorList>
    </citation>
    <scope>NUCLEOTIDE SEQUENCE [LARGE SCALE GENOMIC DNA]</scope>
    <source>
        <strain evidence="9 10">KCTC 29097</strain>
    </source>
</reference>
<gene>
    <name evidence="9" type="ORF">D7294_12270</name>
</gene>
<sequence length="306" mass="31497">MNESDWLIERFAEHRPRLGAVAYRLLGSPGEAEEAVRRTWLRLRRSDTTGVRSLGPWLTAVLAGLCHDALRARAARLGRAPGPRVPEPVVSPMGGAGPEQRALLAGLSGLGGLVALEGLRPAERVSFVLHDMFAVPWEEIARILGRSAAATRQLAARARREARGATTASEGGPARQRAAAESYLTAVREGSPAALGALLAPGAVLRVDLGRAGASRELRGAAEVAGAAGALSRLAAGARPVLVNGAAGVVTAPRGVVLSVTGLTVAADGLARIDVLADPERLRRLPLPPAPVAGPAARRPVGAGGR</sequence>
<organism evidence="9 10">
    <name type="scientific">Streptomyces hoynatensis</name>
    <dbReference type="NCBI Taxonomy" id="1141874"/>
    <lineage>
        <taxon>Bacteria</taxon>
        <taxon>Bacillati</taxon>
        <taxon>Actinomycetota</taxon>
        <taxon>Actinomycetes</taxon>
        <taxon>Kitasatosporales</taxon>
        <taxon>Streptomycetaceae</taxon>
        <taxon>Streptomyces</taxon>
    </lineage>
</organism>
<comment type="caution">
    <text evidence="9">The sequence shown here is derived from an EMBL/GenBank/DDBJ whole genome shotgun (WGS) entry which is preliminary data.</text>
</comment>
<feature type="compositionally biased region" description="Low complexity" evidence="6">
    <location>
        <begin position="293"/>
        <end position="306"/>
    </location>
</feature>
<evidence type="ECO:0000256" key="3">
    <source>
        <dbReference type="ARBA" id="ARBA00023015"/>
    </source>
</evidence>
<comment type="subunit">
    <text evidence="2">Interacts transiently with the RNA polymerase catalytic core formed by RpoA, RpoB, RpoC and RpoZ (2 alpha, 1 beta, 1 beta' and 1 omega subunit) to form the RNA polymerase holoenzyme that can initiate transcription.</text>
</comment>
<keyword evidence="4" id="KW-0731">Sigma factor</keyword>
<evidence type="ECO:0000256" key="6">
    <source>
        <dbReference type="SAM" id="MobiDB-lite"/>
    </source>
</evidence>
<accession>A0A3A9Z1E7</accession>
<dbReference type="GO" id="GO:0016987">
    <property type="term" value="F:sigma factor activity"/>
    <property type="evidence" value="ECO:0007669"/>
    <property type="project" value="UniProtKB-KW"/>
</dbReference>
<dbReference type="SUPFAM" id="SSF54427">
    <property type="entry name" value="NTF2-like"/>
    <property type="match status" value="1"/>
</dbReference>
<proteinExistence type="inferred from homology"/>
<comment type="similarity">
    <text evidence="1">Belongs to the sigma-70 factor family. ECF subfamily.</text>
</comment>
<evidence type="ECO:0000259" key="8">
    <source>
        <dbReference type="Pfam" id="PF08281"/>
    </source>
</evidence>
<dbReference type="OrthoDB" id="3211555at2"/>
<dbReference type="InterPro" id="IPR013249">
    <property type="entry name" value="RNA_pol_sigma70_r4_t2"/>
</dbReference>
<dbReference type="GO" id="GO:0006352">
    <property type="term" value="P:DNA-templated transcription initiation"/>
    <property type="evidence" value="ECO:0007669"/>
    <property type="project" value="InterPro"/>
</dbReference>
<dbReference type="EMBL" id="RBAL01000006">
    <property type="protein sequence ID" value="RKN42221.1"/>
    <property type="molecule type" value="Genomic_DNA"/>
</dbReference>
<feature type="domain" description="RNA polymerase sigma-70 region 2" evidence="7">
    <location>
        <begin position="11"/>
        <end position="74"/>
    </location>
</feature>
<keyword evidence="5" id="KW-0804">Transcription</keyword>
<name>A0A3A9Z1E7_9ACTN</name>
<evidence type="ECO:0000259" key="7">
    <source>
        <dbReference type="Pfam" id="PF04542"/>
    </source>
</evidence>
<dbReference type="InterPro" id="IPR013324">
    <property type="entry name" value="RNA_pol_sigma_r3/r4-like"/>
</dbReference>
<feature type="domain" description="RNA polymerase sigma factor 70 region 4 type 2" evidence="8">
    <location>
        <begin position="115"/>
        <end position="160"/>
    </location>
</feature>
<evidence type="ECO:0000256" key="4">
    <source>
        <dbReference type="ARBA" id="ARBA00023082"/>
    </source>
</evidence>
<dbReference type="InterPro" id="IPR032710">
    <property type="entry name" value="NTF2-like_dom_sf"/>
</dbReference>
<dbReference type="InterPro" id="IPR013325">
    <property type="entry name" value="RNA_pol_sigma_r2"/>
</dbReference>
<evidence type="ECO:0000256" key="2">
    <source>
        <dbReference type="ARBA" id="ARBA00011344"/>
    </source>
</evidence>
<dbReference type="InterPro" id="IPR007627">
    <property type="entry name" value="RNA_pol_sigma70_r2"/>
</dbReference>
<dbReference type="PANTHER" id="PTHR30173:SF43">
    <property type="entry name" value="ECF RNA POLYMERASE SIGMA FACTOR SIGI-RELATED"/>
    <property type="match status" value="1"/>
</dbReference>
<protein>
    <submittedName>
        <fullName evidence="9">RNA polymerase subunit sigma-70</fullName>
    </submittedName>
</protein>
<keyword evidence="10" id="KW-1185">Reference proteome</keyword>
<dbReference type="GO" id="GO:0003677">
    <property type="term" value="F:DNA binding"/>
    <property type="evidence" value="ECO:0007669"/>
    <property type="project" value="InterPro"/>
</dbReference>
<dbReference type="SUPFAM" id="SSF88659">
    <property type="entry name" value="Sigma3 and sigma4 domains of RNA polymerase sigma factors"/>
    <property type="match status" value="1"/>
</dbReference>
<dbReference type="Gene3D" id="1.10.1740.10">
    <property type="match status" value="1"/>
</dbReference>
<keyword evidence="3" id="KW-0805">Transcription regulation</keyword>
<evidence type="ECO:0000256" key="5">
    <source>
        <dbReference type="ARBA" id="ARBA00023163"/>
    </source>
</evidence>
<dbReference type="InterPro" id="IPR052704">
    <property type="entry name" value="ECF_Sigma-70_Domain"/>
</dbReference>
<evidence type="ECO:0000313" key="9">
    <source>
        <dbReference type="EMBL" id="RKN42221.1"/>
    </source>
</evidence>
<dbReference type="RefSeq" id="WP_120678760.1">
    <property type="nucleotide sequence ID" value="NZ_RBAL01000006.1"/>
</dbReference>
<dbReference type="InterPro" id="IPR036388">
    <property type="entry name" value="WH-like_DNA-bd_sf"/>
</dbReference>
<evidence type="ECO:0000256" key="1">
    <source>
        <dbReference type="ARBA" id="ARBA00010641"/>
    </source>
</evidence>
<dbReference type="AlphaFoldDB" id="A0A3A9Z1E7"/>
<dbReference type="SUPFAM" id="SSF88946">
    <property type="entry name" value="Sigma2 domain of RNA polymerase sigma factors"/>
    <property type="match status" value="1"/>
</dbReference>
<dbReference type="Proteomes" id="UP000272474">
    <property type="component" value="Unassembled WGS sequence"/>
</dbReference>
<dbReference type="PANTHER" id="PTHR30173">
    <property type="entry name" value="SIGMA 19 FACTOR"/>
    <property type="match status" value="1"/>
</dbReference>
<dbReference type="Pfam" id="PF04542">
    <property type="entry name" value="Sigma70_r2"/>
    <property type="match status" value="1"/>
</dbReference>